<sequence>MGLSPTVAMASRAQKGGKTFTEVYADYIALQEQHRKQSMEYQHMERTLSAVLAQIEERAPILAQQRQEYERLQVESTQLATQLATAISERDSHSSSAEENGQKLARSTRENELLQQQLNDLGRQVQTLLKELGRIQDASIPPDEDLEADDLIKPAENIEDVITNNLVLFRSIPALQEQNQKLLKIVRELGAKMEAEEKEYRDTLEKEQVQAVYEAHEAIRKLQEQLEAQKKSSEIRIQAYTQELEALKATLIKERAMGSRLGGTSGVNGNDKALADDTSSVAQELVEVQNQFEAYKAEIGQDTVRLREDLLAAQREVTRLSSELGKEKAHVENLSERNRMLQEQITAQGRELDNLSRRNQDLHHQHTRIDIECNRVSEDLIASKGTVEQLRNECANLRAEKKIWESVQGRLTEENRILTIERTQLSDLMSNVQRMHSDLERSGENDRKRLESQIQMLEGQTQDLRTQLSQERDSLRHLSLQKDIELKELRNRIDKDSREYSKTRESLVKAETSQKHLQDQVDQLSKQLQGNEEKLAVYERRPSAANNASETESQNVDRDQQLEAEVAELRSSLKVAEVELAAARNHVQQFKDISQASEVALSSLSTTYDDYKATSEAQLAMRESDIDALKEKLQLVQDELTSVNEKHAELQRTLENERIAWTNDKKVLEDAIVDITTSEKSTESERVAQQEAVRQLEERAKAAEGKYSREVLAHAESIKSVEELRTQLTKANASARDNLAASETAQAKLATSEASWKQQKEALDKEVASLDARCKDLVAQNSLLHNHLDSVSSQAARIRQAADSSTTAELSTTDESEVKVSELRSVVAYLRKEKEIVDLQLELSKQETTRMKTQIEYLSQSLEETRKTLSEERERAVEAAASDAQHAELVERINQLSILRESNATLRADCEAHAKKARALDVKLQQMTAELNPTKEQLRVARAEVEAKEQQVQRLENESRRWQERSTQLLSKYDRIDPAEVQALKDEIEKITAEKAESEKAAASREETQATKLSTLETAHEHAKGVIRKNNEIAKRKFTEFQDNITQLQKQIETLTAERDSLKAKLEAPQPTNTVPSREKELTDKINTLVAEKAGLEKALAEERAKAPTVVVAPAPADASPEQVALIATLTKERDDLLAERATWIASTSSTGVPPDSQQWVTEKAELMKARDEALAKLQTATETISALTQEVATLKHSNETFKRKVEDLTRARQVDAQRAASQQHAAVTAAIEKAKAEAQPSPDIAKHAEELRALEDKLTKKHQEELQTAVATASTASQVSGEDAKAAIEAAIASRERELQATKDKDIAEAITNSSEHRTK</sequence>
<feature type="compositionally biased region" description="Polar residues" evidence="5">
    <location>
        <begin position="544"/>
        <end position="554"/>
    </location>
</feature>
<dbReference type="GO" id="GO:0005643">
    <property type="term" value="C:nuclear pore"/>
    <property type="evidence" value="ECO:0007669"/>
    <property type="project" value="TreeGrafter"/>
</dbReference>
<feature type="coiled-coil region" evidence="4">
    <location>
        <begin position="324"/>
        <end position="407"/>
    </location>
</feature>
<feature type="compositionally biased region" description="Basic and acidic residues" evidence="5">
    <location>
        <begin position="1297"/>
        <end position="1309"/>
    </location>
</feature>
<accession>A0AAD5Y770</accession>
<feature type="region of interest" description="Disordered" evidence="5">
    <location>
        <begin position="86"/>
        <end position="109"/>
    </location>
</feature>
<reference evidence="8" key="1">
    <citation type="submission" date="2022-07" db="EMBL/GenBank/DDBJ databases">
        <title>Genome Sequence of Physisporinus lineatus.</title>
        <authorList>
            <person name="Buettner E."/>
        </authorList>
    </citation>
    <scope>NUCLEOTIDE SEQUENCE</scope>
    <source>
        <strain evidence="8">VT162</strain>
    </source>
</reference>
<feature type="domain" description="Nucleoprotein TPR/MLP1-2" evidence="6">
    <location>
        <begin position="665"/>
        <end position="791"/>
    </location>
</feature>
<feature type="compositionally biased region" description="Basic and acidic residues" evidence="5">
    <location>
        <begin position="995"/>
        <end position="1009"/>
    </location>
</feature>
<dbReference type="GO" id="GO:0006606">
    <property type="term" value="P:protein import into nucleus"/>
    <property type="evidence" value="ECO:0007669"/>
    <property type="project" value="InterPro"/>
</dbReference>
<dbReference type="Proteomes" id="UP001212997">
    <property type="component" value="Unassembled WGS sequence"/>
</dbReference>
<feature type="coiled-coil region" evidence="4">
    <location>
        <begin position="829"/>
        <end position="879"/>
    </location>
</feature>
<evidence type="ECO:0000259" key="7">
    <source>
        <dbReference type="Pfam" id="PF25785"/>
    </source>
</evidence>
<dbReference type="InterPro" id="IPR057974">
    <property type="entry name" value="NUA/TPR/MLP1-2-like_dom"/>
</dbReference>
<evidence type="ECO:0000256" key="1">
    <source>
        <dbReference type="ARBA" id="ARBA00004123"/>
    </source>
</evidence>
<evidence type="ECO:0000313" key="8">
    <source>
        <dbReference type="EMBL" id="KAJ3473651.1"/>
    </source>
</evidence>
<evidence type="ECO:0000259" key="6">
    <source>
        <dbReference type="Pfam" id="PF07926"/>
    </source>
</evidence>
<feature type="domain" description="NUA/TPR/MLP1-2-like" evidence="7">
    <location>
        <begin position="97"/>
        <end position="198"/>
    </location>
</feature>
<gene>
    <name evidence="8" type="ORF">NLI96_g12894</name>
</gene>
<feature type="coiled-coil region" evidence="4">
    <location>
        <begin position="179"/>
        <end position="257"/>
    </location>
</feature>
<evidence type="ECO:0000256" key="2">
    <source>
        <dbReference type="ARBA" id="ARBA00023054"/>
    </source>
</evidence>
<comment type="subcellular location">
    <subcellularLocation>
        <location evidence="1">Nucleus</location>
    </subcellularLocation>
</comment>
<evidence type="ECO:0000256" key="3">
    <source>
        <dbReference type="ARBA" id="ARBA00023242"/>
    </source>
</evidence>
<feature type="coiled-coil region" evidence="4">
    <location>
        <begin position="1164"/>
        <end position="1205"/>
    </location>
</feature>
<evidence type="ECO:0000313" key="9">
    <source>
        <dbReference type="Proteomes" id="UP001212997"/>
    </source>
</evidence>
<dbReference type="EMBL" id="JANAWD010001308">
    <property type="protein sequence ID" value="KAJ3473651.1"/>
    <property type="molecule type" value="Genomic_DNA"/>
</dbReference>
<name>A0AAD5Y770_9APHY</name>
<dbReference type="InterPro" id="IPR012929">
    <property type="entry name" value="Nucleoprot-TPR/MLP1-2_dom"/>
</dbReference>
<dbReference type="Pfam" id="PF25785">
    <property type="entry name" value="TPR"/>
    <property type="match status" value="1"/>
</dbReference>
<feature type="region of interest" description="Disordered" evidence="5">
    <location>
        <begin position="539"/>
        <end position="559"/>
    </location>
</feature>
<evidence type="ECO:0008006" key="10">
    <source>
        <dbReference type="Google" id="ProtNLM"/>
    </source>
</evidence>
<feature type="coiled-coil region" evidence="4">
    <location>
        <begin position="619"/>
        <end position="780"/>
    </location>
</feature>
<feature type="region of interest" description="Disordered" evidence="5">
    <location>
        <begin position="995"/>
        <end position="1023"/>
    </location>
</feature>
<proteinExistence type="predicted"/>
<organism evidence="8 9">
    <name type="scientific">Meripilus lineatus</name>
    <dbReference type="NCBI Taxonomy" id="2056292"/>
    <lineage>
        <taxon>Eukaryota</taxon>
        <taxon>Fungi</taxon>
        <taxon>Dikarya</taxon>
        <taxon>Basidiomycota</taxon>
        <taxon>Agaricomycotina</taxon>
        <taxon>Agaricomycetes</taxon>
        <taxon>Polyporales</taxon>
        <taxon>Meripilaceae</taxon>
        <taxon>Meripilus</taxon>
    </lineage>
</organism>
<protein>
    <recommendedName>
        <fullName evidence="10">Nucleoprotein TPR/MLP1 domain-containing protein</fullName>
    </recommendedName>
</protein>
<comment type="caution">
    <text evidence="8">The sequence shown here is derived from an EMBL/GenBank/DDBJ whole genome shotgun (WGS) entry which is preliminary data.</text>
</comment>
<keyword evidence="3" id="KW-0539">Nucleus</keyword>
<dbReference type="PANTHER" id="PTHR18898:SF2">
    <property type="entry name" value="NUCLEOPROTEIN TPR"/>
    <property type="match status" value="1"/>
</dbReference>
<keyword evidence="9" id="KW-1185">Reference proteome</keyword>
<keyword evidence="2 4" id="KW-0175">Coiled coil</keyword>
<dbReference type="Pfam" id="PF07926">
    <property type="entry name" value="TPR_MLP1_2"/>
    <property type="match status" value="1"/>
</dbReference>
<dbReference type="GO" id="GO:0017056">
    <property type="term" value="F:structural constituent of nuclear pore"/>
    <property type="evidence" value="ECO:0007669"/>
    <property type="project" value="TreeGrafter"/>
</dbReference>
<dbReference type="Gene3D" id="1.10.287.1490">
    <property type="match status" value="1"/>
</dbReference>
<evidence type="ECO:0000256" key="5">
    <source>
        <dbReference type="SAM" id="MobiDB-lite"/>
    </source>
</evidence>
<evidence type="ECO:0000256" key="4">
    <source>
        <dbReference type="SAM" id="Coils"/>
    </source>
</evidence>
<dbReference type="GO" id="GO:0006406">
    <property type="term" value="P:mRNA export from nucleus"/>
    <property type="evidence" value="ECO:0007669"/>
    <property type="project" value="TreeGrafter"/>
</dbReference>
<feature type="region of interest" description="Disordered" evidence="5">
    <location>
        <begin position="1297"/>
        <end position="1321"/>
    </location>
</feature>
<dbReference type="PANTHER" id="PTHR18898">
    <property type="entry name" value="NUCLEOPROTEIN TPR-RELATED"/>
    <property type="match status" value="1"/>
</dbReference>